<keyword evidence="3" id="KW-1185">Reference proteome</keyword>
<evidence type="ECO:0000313" key="2">
    <source>
        <dbReference type="EMBL" id="KXX81271.1"/>
    </source>
</evidence>
<feature type="domain" description="Heterokaryon incompatibility" evidence="1">
    <location>
        <begin position="77"/>
        <end position="230"/>
    </location>
</feature>
<dbReference type="STRING" id="100816.A0A175WCQ3"/>
<dbReference type="InterPro" id="IPR010730">
    <property type="entry name" value="HET"/>
</dbReference>
<sequence length="542" mass="60161">MSRDEANTSTLAPDLTLAPESISFIQRHLRNCLSNQLHDCNPKPDPKTPPQWPKRILKITDCITLVDFNSQTMAGEYAAVSYSWGEKSMLERGPPLRALASTLQDLRSGIAASRLPLTLQQAVRVCEYLSIGYIWIDSLCIIQDSPDGRDWETEATKMETVYAMSKVTIIAGSSTSCHSGFFDLDEPIAVLNATVQLPIRLHARAMNETGFHAIDDRADPLDQRGWTYQEEILSSRYIKFTKNDIQWKCNAGTTCLCGQTFGADDMINWDGSVQSSVIETWETIVGNFSQRIFTVDTDKLLALSGVARKMAPYFGFPGENTSYFAGLWLGSEQGSTTYPYDIAQLVWSRFETGRLCENYVAPSISWASISGDSPVLFGASSSKLALSRITSLSRQLTIKGSEFGRLSGGSLTLRGPLIPCWIYGQETDKPEVKLKRGMRPRMKIHRVYFDCPVAQCQLPGGSKAIQRARESKPFGETAASILLMILGGRDSATLIGTQGLILGRQPDTPGYQRLGSIHLGSDTWHRWSPEDFKAWDTEVTLY</sequence>
<dbReference type="Proteomes" id="UP000078237">
    <property type="component" value="Unassembled WGS sequence"/>
</dbReference>
<accession>A0A175WCQ3</accession>
<gene>
    <name evidence="2" type="ORF">MMYC01_203211</name>
</gene>
<comment type="caution">
    <text evidence="2">The sequence shown here is derived from an EMBL/GenBank/DDBJ whole genome shotgun (WGS) entry which is preliminary data.</text>
</comment>
<dbReference type="PANTHER" id="PTHR33112:SF9">
    <property type="entry name" value="HETEROKARYON INCOMPATIBILITY DOMAIN-CONTAINING PROTEIN"/>
    <property type="match status" value="1"/>
</dbReference>
<name>A0A175WCQ3_9PEZI</name>
<dbReference type="AlphaFoldDB" id="A0A175WCQ3"/>
<dbReference type="PANTHER" id="PTHR33112">
    <property type="entry name" value="DOMAIN PROTEIN, PUTATIVE-RELATED"/>
    <property type="match status" value="1"/>
</dbReference>
<evidence type="ECO:0000313" key="3">
    <source>
        <dbReference type="Proteomes" id="UP000078237"/>
    </source>
</evidence>
<dbReference type="Pfam" id="PF06985">
    <property type="entry name" value="HET"/>
    <property type="match status" value="1"/>
</dbReference>
<reference evidence="2 3" key="1">
    <citation type="journal article" date="2016" name="Genome Announc.">
        <title>Genome Sequence of Madurella mycetomatis mm55, Isolated from a Human Mycetoma Case in Sudan.</title>
        <authorList>
            <person name="Smit S."/>
            <person name="Derks M.F."/>
            <person name="Bervoets S."/>
            <person name="Fahal A."/>
            <person name="van Leeuwen W."/>
            <person name="van Belkum A."/>
            <person name="van de Sande W.W."/>
        </authorList>
    </citation>
    <scope>NUCLEOTIDE SEQUENCE [LARGE SCALE GENOMIC DNA]</scope>
    <source>
        <strain evidence="3">mm55</strain>
    </source>
</reference>
<protein>
    <recommendedName>
        <fullName evidence="1">Heterokaryon incompatibility domain-containing protein</fullName>
    </recommendedName>
</protein>
<organism evidence="2 3">
    <name type="scientific">Madurella mycetomatis</name>
    <dbReference type="NCBI Taxonomy" id="100816"/>
    <lineage>
        <taxon>Eukaryota</taxon>
        <taxon>Fungi</taxon>
        <taxon>Dikarya</taxon>
        <taxon>Ascomycota</taxon>
        <taxon>Pezizomycotina</taxon>
        <taxon>Sordariomycetes</taxon>
        <taxon>Sordariomycetidae</taxon>
        <taxon>Sordariales</taxon>
        <taxon>Sordariales incertae sedis</taxon>
        <taxon>Madurella</taxon>
    </lineage>
</organism>
<dbReference type="EMBL" id="LCTW02000039">
    <property type="protein sequence ID" value="KXX81271.1"/>
    <property type="molecule type" value="Genomic_DNA"/>
</dbReference>
<dbReference type="VEuPathDB" id="FungiDB:MMYC01_203211"/>
<dbReference type="OrthoDB" id="4590445at2759"/>
<proteinExistence type="predicted"/>
<evidence type="ECO:0000259" key="1">
    <source>
        <dbReference type="Pfam" id="PF06985"/>
    </source>
</evidence>